<keyword evidence="1" id="KW-0694">RNA-binding</keyword>
<proteinExistence type="predicted"/>
<dbReference type="OrthoDB" id="9804243at2"/>
<accession>A0A544U7P4</accession>
<dbReference type="InterPro" id="IPR036986">
    <property type="entry name" value="S4_RNA-bd_sf"/>
</dbReference>
<name>A0A544U7P4_LYSSH</name>
<dbReference type="GO" id="GO:0003723">
    <property type="term" value="F:RNA binding"/>
    <property type="evidence" value="ECO:0007669"/>
    <property type="project" value="UniProtKB-KW"/>
</dbReference>
<dbReference type="Gene3D" id="3.10.290.10">
    <property type="entry name" value="RNA-binding S4 domain"/>
    <property type="match status" value="1"/>
</dbReference>
<gene>
    <name evidence="2" type="ORF">C7Y47_23290</name>
</gene>
<evidence type="ECO:0000313" key="3">
    <source>
        <dbReference type="Proteomes" id="UP000317944"/>
    </source>
</evidence>
<comment type="caution">
    <text evidence="2">The sequence shown here is derived from an EMBL/GenBank/DDBJ whole genome shotgun (WGS) entry which is preliminary data.</text>
</comment>
<reference evidence="2 3" key="1">
    <citation type="submission" date="2018-03" db="EMBL/GenBank/DDBJ databases">
        <title>Aerobic endospore-forming bacteria genome sequencing and assembly.</title>
        <authorList>
            <person name="Cavalcante D.A."/>
            <person name="Driks A."/>
            <person name="Putonti C."/>
            <person name="De-Souza M.T."/>
        </authorList>
    </citation>
    <scope>NUCLEOTIDE SEQUENCE [LARGE SCALE GENOMIC DNA]</scope>
    <source>
        <strain evidence="2 3">SDF0037</strain>
    </source>
</reference>
<dbReference type="PROSITE" id="PS50889">
    <property type="entry name" value="S4"/>
    <property type="match status" value="1"/>
</dbReference>
<dbReference type="EMBL" id="SADV01000037">
    <property type="protein sequence ID" value="TQR27319.1"/>
    <property type="molecule type" value="Genomic_DNA"/>
</dbReference>
<dbReference type="SUPFAM" id="SSF55174">
    <property type="entry name" value="Alpha-L RNA-binding motif"/>
    <property type="match status" value="1"/>
</dbReference>
<protein>
    <submittedName>
        <fullName evidence="2">Uncharacterized protein</fullName>
    </submittedName>
</protein>
<evidence type="ECO:0000313" key="2">
    <source>
        <dbReference type="EMBL" id="TQR27319.1"/>
    </source>
</evidence>
<organism evidence="2 3">
    <name type="scientific">Lysinibacillus sphaericus</name>
    <name type="common">Bacillus sphaericus</name>
    <dbReference type="NCBI Taxonomy" id="1421"/>
    <lineage>
        <taxon>Bacteria</taxon>
        <taxon>Bacillati</taxon>
        <taxon>Bacillota</taxon>
        <taxon>Bacilli</taxon>
        <taxon>Bacillales</taxon>
        <taxon>Bacillaceae</taxon>
        <taxon>Lysinibacillus</taxon>
    </lineage>
</organism>
<dbReference type="RefSeq" id="WP_142510917.1">
    <property type="nucleotide sequence ID" value="NZ_SADV01000037.1"/>
</dbReference>
<evidence type="ECO:0000256" key="1">
    <source>
        <dbReference type="PROSITE-ProRule" id="PRU00182"/>
    </source>
</evidence>
<sequence>MFLKLEEQLEMIQKGVGKIVNEGEVLPDNIPTMLIEIGKESVLDIIPSLIAEEYIQSKSEFMRLMKQNGVSLNGEKLTEEDTDIILMNDEILQFGEKRSIRFIK</sequence>
<dbReference type="AlphaFoldDB" id="A0A544U7P4"/>
<dbReference type="Proteomes" id="UP000317944">
    <property type="component" value="Unassembled WGS sequence"/>
</dbReference>